<keyword evidence="1" id="KW-0812">Transmembrane</keyword>
<dbReference type="KEGG" id="mars:A8C75_16275"/>
<accession>A0A1A9F291</accession>
<feature type="transmembrane region" description="Helical" evidence="1">
    <location>
        <begin position="59"/>
        <end position="81"/>
    </location>
</feature>
<feature type="transmembrane region" description="Helical" evidence="1">
    <location>
        <begin position="101"/>
        <end position="133"/>
    </location>
</feature>
<keyword evidence="1" id="KW-1133">Transmembrane helix</keyword>
<keyword evidence="1" id="KW-0472">Membrane</keyword>
<feature type="transmembrane region" description="Helical" evidence="1">
    <location>
        <begin position="20"/>
        <end position="39"/>
    </location>
</feature>
<reference evidence="3 4" key="2">
    <citation type="journal article" date="2018" name="Int. J. Syst. Evol. Microbiol.">
        <title>Marinobacterium aestuarii sp. nov., a benzene-degrading marine bacterium isolated from estuary sediment.</title>
        <authorList>
            <person name="Bae S.S."/>
            <person name="Jung J."/>
            <person name="Chung D."/>
            <person name="Baek K."/>
        </authorList>
    </citation>
    <scope>NUCLEOTIDE SEQUENCE [LARGE SCALE GENOMIC DNA]</scope>
    <source>
        <strain evidence="3 4">ST58-10</strain>
    </source>
</reference>
<name>A0A1A9F291_9GAMM</name>
<proteinExistence type="predicted"/>
<reference evidence="4" key="1">
    <citation type="submission" date="2016-05" db="EMBL/GenBank/DDBJ databases">
        <authorList>
            <person name="Baek K."/>
            <person name="Yang S.-J."/>
        </authorList>
    </citation>
    <scope>NUCLEOTIDE SEQUENCE [LARGE SCALE GENOMIC DNA]</scope>
    <source>
        <strain evidence="4">ST58-10</strain>
    </source>
</reference>
<dbReference type="Pfam" id="PF07331">
    <property type="entry name" value="TctB"/>
    <property type="match status" value="1"/>
</dbReference>
<evidence type="ECO:0000313" key="3">
    <source>
        <dbReference type="EMBL" id="ANG63879.1"/>
    </source>
</evidence>
<dbReference type="Proteomes" id="UP000078070">
    <property type="component" value="Chromosome"/>
</dbReference>
<gene>
    <name evidence="3" type="ORF">A8C75_16275</name>
</gene>
<evidence type="ECO:0000313" key="4">
    <source>
        <dbReference type="Proteomes" id="UP000078070"/>
    </source>
</evidence>
<evidence type="ECO:0000256" key="1">
    <source>
        <dbReference type="SAM" id="Phobius"/>
    </source>
</evidence>
<keyword evidence="4" id="KW-1185">Reference proteome</keyword>
<feature type="domain" description="DUF1468" evidence="2">
    <location>
        <begin position="24"/>
        <end position="173"/>
    </location>
</feature>
<dbReference type="InterPro" id="IPR009936">
    <property type="entry name" value="DUF1468"/>
</dbReference>
<protein>
    <recommendedName>
        <fullName evidence="2">DUF1468 domain-containing protein</fullName>
    </recommendedName>
</protein>
<dbReference type="EMBL" id="CP015839">
    <property type="protein sequence ID" value="ANG63879.1"/>
    <property type="molecule type" value="Genomic_DNA"/>
</dbReference>
<dbReference type="RefSeq" id="WP_067384807.1">
    <property type="nucleotide sequence ID" value="NZ_CP015839.1"/>
</dbReference>
<sequence length="175" mass="18408">MKATNEPATSAPLSPPPGWLNLGAGLFFLAWALLGWLSLLGTPELTATLGKGPDPGPALLPVVVLTLLSVGGLAIVGHSLYRSYGRFGPCLVAWHRHRLAVALIASLAALPSLMSWIGFAAAVFLTLFSWIWALGLKQSQPGWRIALIALLSSAVITGAFYAGFVVLIRVPFPGL</sequence>
<feature type="transmembrane region" description="Helical" evidence="1">
    <location>
        <begin position="145"/>
        <end position="168"/>
    </location>
</feature>
<evidence type="ECO:0000259" key="2">
    <source>
        <dbReference type="Pfam" id="PF07331"/>
    </source>
</evidence>
<organism evidence="3 4">
    <name type="scientific">Marinobacterium aestuarii</name>
    <dbReference type="NCBI Taxonomy" id="1821621"/>
    <lineage>
        <taxon>Bacteria</taxon>
        <taxon>Pseudomonadati</taxon>
        <taxon>Pseudomonadota</taxon>
        <taxon>Gammaproteobacteria</taxon>
        <taxon>Oceanospirillales</taxon>
        <taxon>Oceanospirillaceae</taxon>
        <taxon>Marinobacterium</taxon>
    </lineage>
</organism>
<dbReference type="AlphaFoldDB" id="A0A1A9F291"/>
<dbReference type="STRING" id="1821621.A8C75_16275"/>